<proteinExistence type="predicted"/>
<comment type="caution">
    <text evidence="1">The sequence shown here is derived from an EMBL/GenBank/DDBJ whole genome shotgun (WGS) entry which is preliminary data.</text>
</comment>
<reference evidence="1 2" key="1">
    <citation type="submission" date="2019-03" db="EMBL/GenBank/DDBJ databases">
        <title>Single cell metagenomics reveals metabolic interactions within the superorganism composed of flagellate Streblomastix strix and complex community of Bacteroidetes bacteria on its surface.</title>
        <authorList>
            <person name="Treitli S.C."/>
            <person name="Kolisko M."/>
            <person name="Husnik F."/>
            <person name="Keeling P."/>
            <person name="Hampl V."/>
        </authorList>
    </citation>
    <scope>NUCLEOTIDE SEQUENCE [LARGE SCALE GENOMIC DNA]</scope>
    <source>
        <strain evidence="1">ST1C</strain>
    </source>
</reference>
<dbReference type="Proteomes" id="UP000324800">
    <property type="component" value="Unassembled WGS sequence"/>
</dbReference>
<organism evidence="1 2">
    <name type="scientific">Streblomastix strix</name>
    <dbReference type="NCBI Taxonomy" id="222440"/>
    <lineage>
        <taxon>Eukaryota</taxon>
        <taxon>Metamonada</taxon>
        <taxon>Preaxostyla</taxon>
        <taxon>Oxymonadida</taxon>
        <taxon>Streblomastigidae</taxon>
        <taxon>Streblomastix</taxon>
    </lineage>
</organism>
<evidence type="ECO:0000313" key="1">
    <source>
        <dbReference type="EMBL" id="KAA6370497.1"/>
    </source>
</evidence>
<evidence type="ECO:0000313" key="2">
    <source>
        <dbReference type="Proteomes" id="UP000324800"/>
    </source>
</evidence>
<protein>
    <submittedName>
        <fullName evidence="1">Uncharacterized protein</fullName>
    </submittedName>
</protein>
<sequence length="153" mass="18233">MEEFRKYGQMIIENRSKLNPEQQFVFLRWIYNSQTMKIQLTSDKRKDLTALVQRQTQLIMEQKPQRIKSVASFVGKFRFSTLQFKRGGLHLQQINKQMGEAARETGWTCEMIVTKKCLTKLYWWMNQLKNIEPKIIDKRQKQIVIQTDDSISG</sequence>
<dbReference type="AlphaFoldDB" id="A0A5J4UJ50"/>
<accession>A0A5J4UJ50</accession>
<dbReference type="EMBL" id="SNRW01015322">
    <property type="protein sequence ID" value="KAA6370497.1"/>
    <property type="molecule type" value="Genomic_DNA"/>
</dbReference>
<gene>
    <name evidence="1" type="ORF">EZS28_033975</name>
</gene>
<name>A0A5J4UJ50_9EUKA</name>